<feature type="signal peptide" evidence="2">
    <location>
        <begin position="1"/>
        <end position="21"/>
    </location>
</feature>
<evidence type="ECO:0000313" key="3">
    <source>
        <dbReference type="EMBL" id="MFE1356497.1"/>
    </source>
</evidence>
<dbReference type="InterPro" id="IPR029046">
    <property type="entry name" value="LolA/LolB/LppX"/>
</dbReference>
<name>A0ABW6GUQ9_9ACTN</name>
<evidence type="ECO:0008006" key="5">
    <source>
        <dbReference type="Google" id="ProtNLM"/>
    </source>
</evidence>
<dbReference type="PROSITE" id="PS51257">
    <property type="entry name" value="PROKAR_LIPOPROTEIN"/>
    <property type="match status" value="1"/>
</dbReference>
<evidence type="ECO:0000313" key="4">
    <source>
        <dbReference type="Proteomes" id="UP001599542"/>
    </source>
</evidence>
<gene>
    <name evidence="3" type="ORF">ACFW6T_31420</name>
</gene>
<keyword evidence="2" id="KW-0732">Signal</keyword>
<dbReference type="Gene3D" id="2.50.20.20">
    <property type="match status" value="1"/>
</dbReference>
<organism evidence="3 4">
    <name type="scientific">Kitasatospora phosalacinea</name>
    <dbReference type="NCBI Taxonomy" id="2065"/>
    <lineage>
        <taxon>Bacteria</taxon>
        <taxon>Bacillati</taxon>
        <taxon>Actinomycetota</taxon>
        <taxon>Actinomycetes</taxon>
        <taxon>Kitasatosporales</taxon>
        <taxon>Streptomycetaceae</taxon>
        <taxon>Kitasatospora</taxon>
    </lineage>
</organism>
<proteinExistence type="predicted"/>
<accession>A0ABW6GUQ9</accession>
<dbReference type="SUPFAM" id="SSF89392">
    <property type="entry name" value="Prokaryotic lipoproteins and lipoprotein localization factors"/>
    <property type="match status" value="1"/>
</dbReference>
<feature type="compositionally biased region" description="Low complexity" evidence="1">
    <location>
        <begin position="40"/>
        <end position="51"/>
    </location>
</feature>
<evidence type="ECO:0000256" key="2">
    <source>
        <dbReference type="SAM" id="SignalP"/>
    </source>
</evidence>
<comment type="caution">
    <text evidence="3">The sequence shown here is derived from an EMBL/GenBank/DDBJ whole genome shotgun (WGS) entry which is preliminary data.</text>
</comment>
<protein>
    <recommendedName>
        <fullName evidence="5">Lipoprotein</fullName>
    </recommendedName>
</protein>
<evidence type="ECO:0000256" key="1">
    <source>
        <dbReference type="SAM" id="MobiDB-lite"/>
    </source>
</evidence>
<dbReference type="RefSeq" id="WP_380331482.1">
    <property type="nucleotide sequence ID" value="NZ_JBHYPW010000081.1"/>
</dbReference>
<feature type="compositionally biased region" description="Low complexity" evidence="1">
    <location>
        <begin position="20"/>
        <end position="29"/>
    </location>
</feature>
<dbReference type="Proteomes" id="UP001599542">
    <property type="component" value="Unassembled WGS sequence"/>
</dbReference>
<reference evidence="3 4" key="1">
    <citation type="submission" date="2024-09" db="EMBL/GenBank/DDBJ databases">
        <title>The Natural Products Discovery Center: Release of the First 8490 Sequenced Strains for Exploring Actinobacteria Biosynthetic Diversity.</title>
        <authorList>
            <person name="Kalkreuter E."/>
            <person name="Kautsar S.A."/>
            <person name="Yang D."/>
            <person name="Bader C.D."/>
            <person name="Teijaro C.N."/>
            <person name="Fluegel L."/>
            <person name="Davis C.M."/>
            <person name="Simpson J.R."/>
            <person name="Lauterbach L."/>
            <person name="Steele A.D."/>
            <person name="Gui C."/>
            <person name="Meng S."/>
            <person name="Li G."/>
            <person name="Viehrig K."/>
            <person name="Ye F."/>
            <person name="Su P."/>
            <person name="Kiefer A.F."/>
            <person name="Nichols A."/>
            <person name="Cepeda A.J."/>
            <person name="Yan W."/>
            <person name="Fan B."/>
            <person name="Jiang Y."/>
            <person name="Adhikari A."/>
            <person name="Zheng C.-J."/>
            <person name="Schuster L."/>
            <person name="Cowan T.M."/>
            <person name="Smanski M.J."/>
            <person name="Chevrette M.G."/>
            <person name="De Carvalho L.P.S."/>
            <person name="Shen B."/>
        </authorList>
    </citation>
    <scope>NUCLEOTIDE SEQUENCE [LARGE SCALE GENOMIC DNA]</scope>
    <source>
        <strain evidence="3 4">NPDC058753</strain>
    </source>
</reference>
<keyword evidence="4" id="KW-1185">Reference proteome</keyword>
<feature type="region of interest" description="Disordered" evidence="1">
    <location>
        <begin position="20"/>
        <end position="51"/>
    </location>
</feature>
<feature type="chain" id="PRO_5045930441" description="Lipoprotein" evidence="2">
    <location>
        <begin position="22"/>
        <end position="282"/>
    </location>
</feature>
<dbReference type="EMBL" id="JBHYPX010000091">
    <property type="protein sequence ID" value="MFE1356497.1"/>
    <property type="molecule type" value="Genomic_DNA"/>
</dbReference>
<sequence length="282" mass="28469">MRALRTVAVACLALGALTACSSSGSGSSTDAKPGTGTGTGASQSAPAAGKGGAKLAPKEALLASAAVMDKAGSAKLVVKGGDSDGTADYVWKAPASFLLEMEEDGKPVKVLFVGDQMYIGATEDMAALAPGKKWMSLSTKDSSGEAGVEAGTFAAMMQLMNPSVQLAAAAPTATLVGTETVGGQSATHYRSEIKVDDQIAKMNLDPALKAQVQAELQKKGSTSTVDLWINDKNELVQQSSPDPEAGAGAAPEVVSYTELGAVKATPAPAAADVFSLSDLMQQ</sequence>